<keyword evidence="13" id="KW-1185">Reference proteome</keyword>
<sequence length="348" mass="39667">MASKAVFRCFRSLERCTDRLTGAAGPVFVTLAIGLLSMGVFCFFEVVQPTIRWPLLTVPIDALIAFNLLAHYYFACTVKPGFIDDPPRIEGKGLFWAKGRKEKAVANGAAGVIWSEDTSLNMTRANLTRCKRCGLMRPDRSHHCRICNHCVLKYDHHCPCRSRILLFALHVSKITGFVPISVPVSDRLYRAYLVLSTFCFGTLGYEKLWEAMGFTYAWTYWTPPIMFSLIYILSVVLCFAVGVMLTWYLWGIAKGETSVESHDYDVYRKTAKERGQTFENSYDLGKLKNLELFFNTGSDGYPYYTLFVPLRVMPYTDGRAWARRPGYDSHKGIQPGEELTDDDDDYEL</sequence>
<dbReference type="PANTHER" id="PTHR12246">
    <property type="entry name" value="PALMITOYLTRANSFERASE ZDHHC16"/>
    <property type="match status" value="1"/>
</dbReference>
<evidence type="ECO:0000313" key="12">
    <source>
        <dbReference type="EMBL" id="OCB91342.1"/>
    </source>
</evidence>
<dbReference type="Proteomes" id="UP000757232">
    <property type="component" value="Unassembled WGS sequence"/>
</dbReference>
<keyword evidence="3 10" id="KW-0812">Transmembrane</keyword>
<evidence type="ECO:0000256" key="3">
    <source>
        <dbReference type="ARBA" id="ARBA00022692"/>
    </source>
</evidence>
<feature type="transmembrane region" description="Helical" evidence="10">
    <location>
        <begin position="188"/>
        <end position="205"/>
    </location>
</feature>
<evidence type="ECO:0000256" key="10">
    <source>
        <dbReference type="RuleBase" id="RU079119"/>
    </source>
</evidence>
<comment type="caution">
    <text evidence="12">The sequence shown here is derived from an EMBL/GenBank/DDBJ whole genome shotgun (WGS) entry which is preliminary data.</text>
</comment>
<proteinExistence type="inferred from homology"/>
<feature type="transmembrane region" description="Helical" evidence="10">
    <location>
        <begin position="225"/>
        <end position="250"/>
    </location>
</feature>
<comment type="similarity">
    <text evidence="10">Belongs to the DHHC palmitoyltransferase family.</text>
</comment>
<gene>
    <name evidence="12" type="ORF">A7U60_g1424</name>
</gene>
<feature type="transmembrane region" description="Helical" evidence="10">
    <location>
        <begin position="20"/>
        <end position="47"/>
    </location>
</feature>
<protein>
    <recommendedName>
        <fullName evidence="10">Palmitoyltransferase</fullName>
        <ecNumber evidence="10">2.3.1.225</ecNumber>
    </recommendedName>
</protein>
<name>A0A9Q5I551_SANBA</name>
<dbReference type="AlphaFoldDB" id="A0A9Q5I551"/>
<keyword evidence="4 10" id="KW-1133">Transmembrane helix</keyword>
<dbReference type="PROSITE" id="PS50216">
    <property type="entry name" value="DHHC"/>
    <property type="match status" value="1"/>
</dbReference>
<evidence type="ECO:0000256" key="6">
    <source>
        <dbReference type="ARBA" id="ARBA00023139"/>
    </source>
</evidence>
<feature type="domain" description="Palmitoyltransferase DHHC" evidence="11">
    <location>
        <begin position="129"/>
        <end position="160"/>
    </location>
</feature>
<organism evidence="12 13">
    <name type="scientific">Sanghuangporus baumii</name>
    <name type="common">Phellinus baumii</name>
    <dbReference type="NCBI Taxonomy" id="108892"/>
    <lineage>
        <taxon>Eukaryota</taxon>
        <taxon>Fungi</taxon>
        <taxon>Dikarya</taxon>
        <taxon>Basidiomycota</taxon>
        <taxon>Agaricomycotina</taxon>
        <taxon>Agaricomycetes</taxon>
        <taxon>Hymenochaetales</taxon>
        <taxon>Hymenochaetaceae</taxon>
        <taxon>Sanghuangporus</taxon>
    </lineage>
</organism>
<evidence type="ECO:0000256" key="5">
    <source>
        <dbReference type="ARBA" id="ARBA00023136"/>
    </source>
</evidence>
<evidence type="ECO:0000256" key="9">
    <source>
        <dbReference type="ARBA" id="ARBA00048048"/>
    </source>
</evidence>
<accession>A0A9Q5I551</accession>
<dbReference type="OrthoDB" id="9909019at2759"/>
<dbReference type="EC" id="2.3.1.225" evidence="10"/>
<dbReference type="InterPro" id="IPR039859">
    <property type="entry name" value="PFA4/ZDH16/20/ERF2-like"/>
</dbReference>
<dbReference type="EMBL" id="LNZH02000093">
    <property type="protein sequence ID" value="OCB91342.1"/>
    <property type="molecule type" value="Genomic_DNA"/>
</dbReference>
<dbReference type="GO" id="GO:0019706">
    <property type="term" value="F:protein-cysteine S-palmitoyltransferase activity"/>
    <property type="evidence" value="ECO:0007669"/>
    <property type="project" value="UniProtKB-EC"/>
</dbReference>
<reference evidence="12" key="1">
    <citation type="submission" date="2016-06" db="EMBL/GenBank/DDBJ databases">
        <title>Draft Genome sequence of the fungus Inonotus baumii.</title>
        <authorList>
            <person name="Zhu H."/>
            <person name="Lin W."/>
        </authorList>
    </citation>
    <scope>NUCLEOTIDE SEQUENCE</scope>
    <source>
        <strain evidence="12">821</strain>
    </source>
</reference>
<comment type="catalytic activity">
    <reaction evidence="9 10">
        <text>L-cysteinyl-[protein] + hexadecanoyl-CoA = S-hexadecanoyl-L-cysteinyl-[protein] + CoA</text>
        <dbReference type="Rhea" id="RHEA:36683"/>
        <dbReference type="Rhea" id="RHEA-COMP:10131"/>
        <dbReference type="Rhea" id="RHEA-COMP:11032"/>
        <dbReference type="ChEBI" id="CHEBI:29950"/>
        <dbReference type="ChEBI" id="CHEBI:57287"/>
        <dbReference type="ChEBI" id="CHEBI:57379"/>
        <dbReference type="ChEBI" id="CHEBI:74151"/>
        <dbReference type="EC" id="2.3.1.225"/>
    </reaction>
</comment>
<evidence type="ECO:0000313" key="13">
    <source>
        <dbReference type="Proteomes" id="UP000757232"/>
    </source>
</evidence>
<comment type="domain">
    <text evidence="10">The DHHC domain is required for palmitoyltransferase activity.</text>
</comment>
<keyword evidence="2 10" id="KW-0808">Transferase</keyword>
<evidence type="ECO:0000256" key="1">
    <source>
        <dbReference type="ARBA" id="ARBA00004141"/>
    </source>
</evidence>
<evidence type="ECO:0000256" key="2">
    <source>
        <dbReference type="ARBA" id="ARBA00022679"/>
    </source>
</evidence>
<evidence type="ECO:0000256" key="7">
    <source>
        <dbReference type="ARBA" id="ARBA00023288"/>
    </source>
</evidence>
<comment type="subcellular location">
    <subcellularLocation>
        <location evidence="1">Membrane</location>
        <topology evidence="1">Multi-pass membrane protein</topology>
    </subcellularLocation>
</comment>
<keyword evidence="5 10" id="KW-0472">Membrane</keyword>
<dbReference type="GO" id="GO:0016020">
    <property type="term" value="C:membrane"/>
    <property type="evidence" value="ECO:0007669"/>
    <property type="project" value="UniProtKB-SubCell"/>
</dbReference>
<evidence type="ECO:0000256" key="8">
    <source>
        <dbReference type="ARBA" id="ARBA00023315"/>
    </source>
</evidence>
<dbReference type="Pfam" id="PF01529">
    <property type="entry name" value="DHHC"/>
    <property type="match status" value="1"/>
</dbReference>
<feature type="transmembrane region" description="Helical" evidence="10">
    <location>
        <begin position="53"/>
        <end position="74"/>
    </location>
</feature>
<evidence type="ECO:0000256" key="4">
    <source>
        <dbReference type="ARBA" id="ARBA00022989"/>
    </source>
</evidence>
<keyword evidence="6" id="KW-0564">Palmitate</keyword>
<keyword evidence="7" id="KW-0449">Lipoprotein</keyword>
<evidence type="ECO:0000259" key="11">
    <source>
        <dbReference type="Pfam" id="PF01529"/>
    </source>
</evidence>
<keyword evidence="8 10" id="KW-0012">Acyltransferase</keyword>
<dbReference type="InterPro" id="IPR001594">
    <property type="entry name" value="Palmitoyltrfase_DHHC"/>
</dbReference>